<reference evidence="3 4" key="1">
    <citation type="submission" date="2021-03" db="EMBL/GenBank/DDBJ databases">
        <title>Enterococcal diversity collection.</title>
        <authorList>
            <person name="Gilmore M.S."/>
            <person name="Schwartzman J."/>
            <person name="Van Tyne D."/>
            <person name="Martin M."/>
            <person name="Earl A.M."/>
            <person name="Manson A.L."/>
            <person name="Straub T."/>
            <person name="Salamzade R."/>
            <person name="Saavedra J."/>
            <person name="Lebreton F."/>
            <person name="Prichula J."/>
            <person name="Schaufler K."/>
            <person name="Gaca A."/>
            <person name="Sgardioli B."/>
            <person name="Wagenaar J."/>
            <person name="Strong T."/>
        </authorList>
    </citation>
    <scope>NUCLEOTIDE SEQUENCE [LARGE SCALE GENOMIC DNA]</scope>
    <source>
        <strain evidence="3 4">669A</strain>
    </source>
</reference>
<evidence type="ECO:0000313" key="4">
    <source>
        <dbReference type="Proteomes" id="UP000664601"/>
    </source>
</evidence>
<keyword evidence="4" id="KW-1185">Reference proteome</keyword>
<dbReference type="Pfam" id="PF09851">
    <property type="entry name" value="SHOCT"/>
    <property type="match status" value="1"/>
</dbReference>
<comment type="caution">
    <text evidence="3">The sequence shown here is derived from an EMBL/GenBank/DDBJ whole genome shotgun (WGS) entry which is preliminary data.</text>
</comment>
<feature type="transmembrane region" description="Helical" evidence="1">
    <location>
        <begin position="106"/>
        <end position="129"/>
    </location>
</feature>
<keyword evidence="1" id="KW-0812">Transmembrane</keyword>
<organism evidence="3 4">
    <name type="scientific">Candidatus Enterococcus moelleringii</name>
    <dbReference type="NCBI Taxonomy" id="2815325"/>
    <lineage>
        <taxon>Bacteria</taxon>
        <taxon>Bacillati</taxon>
        <taxon>Bacillota</taxon>
        <taxon>Bacilli</taxon>
        <taxon>Lactobacillales</taxon>
        <taxon>Enterococcaceae</taxon>
        <taxon>Enterococcus</taxon>
    </lineage>
</organism>
<dbReference type="EMBL" id="JAFREM010000004">
    <property type="protein sequence ID" value="MBO1305048.1"/>
    <property type="molecule type" value="Genomic_DNA"/>
</dbReference>
<dbReference type="Proteomes" id="UP000664601">
    <property type="component" value="Unassembled WGS sequence"/>
</dbReference>
<accession>A0ABS3L604</accession>
<keyword evidence="1" id="KW-1133">Transmembrane helix</keyword>
<keyword evidence="1" id="KW-0472">Membrane</keyword>
<dbReference type="InterPro" id="IPR018649">
    <property type="entry name" value="SHOCT"/>
</dbReference>
<feature type="domain" description="SHOCT" evidence="2">
    <location>
        <begin position="225"/>
        <end position="252"/>
    </location>
</feature>
<name>A0ABS3L604_9ENTE</name>
<protein>
    <submittedName>
        <fullName evidence="3">SHOCT domain-containing protein</fullName>
    </submittedName>
</protein>
<proteinExistence type="predicted"/>
<evidence type="ECO:0000259" key="2">
    <source>
        <dbReference type="Pfam" id="PF09851"/>
    </source>
</evidence>
<gene>
    <name evidence="3" type="ORF">JZO70_02665</name>
</gene>
<evidence type="ECO:0000313" key="3">
    <source>
        <dbReference type="EMBL" id="MBO1305048.1"/>
    </source>
</evidence>
<sequence length="254" mass="27629">MGRDLESEFDAFRAKKEDIKNTGVYMKVNVDIVSGSAPAAVSGRTTIMQLNDNRLVLNPKNPEFYYLLSTDFNGPTYKTVFDSHTSGGSTTDSETDTVKKGKSGRVAAGAVLGTVLLPGVGTVVGAYAGSKGKEKKKKKGLKKTKHDSKTSETTQEIEVKSLAKVNLLRISDNRRITLTINADTKDYNNLLSLQTYDPGETPSEPLAAAPKEISEPAKPMQSVVAELKELKELVDMGILTQEEFDAKKKELLNL</sequence>
<evidence type="ECO:0000256" key="1">
    <source>
        <dbReference type="SAM" id="Phobius"/>
    </source>
</evidence>